<reference evidence="1" key="1">
    <citation type="submission" date="2018-01" db="EMBL/GenBank/DDBJ databases">
        <title>An insight into the sialome of Amazonian anophelines.</title>
        <authorList>
            <person name="Ribeiro J.M."/>
            <person name="Scarpassa V."/>
            <person name="Calvo E."/>
        </authorList>
    </citation>
    <scope>NUCLEOTIDE SEQUENCE</scope>
</reference>
<protein>
    <submittedName>
        <fullName evidence="1">Putative secreted protein</fullName>
    </submittedName>
</protein>
<proteinExistence type="predicted"/>
<sequence length="86" mass="9719">MSTPSARALALFLFTTHSRPWRPILAPSAFDRWLTWGRTDALSRPTHIDRSIAGRKVRRLLFSAGRARRAVRDLNNFQQSSAPGSD</sequence>
<dbReference type="EMBL" id="GGFL01007575">
    <property type="protein sequence ID" value="MBW71753.1"/>
    <property type="molecule type" value="Transcribed_RNA"/>
</dbReference>
<organism evidence="1">
    <name type="scientific">Anopheles darlingi</name>
    <name type="common">Mosquito</name>
    <dbReference type="NCBI Taxonomy" id="43151"/>
    <lineage>
        <taxon>Eukaryota</taxon>
        <taxon>Metazoa</taxon>
        <taxon>Ecdysozoa</taxon>
        <taxon>Arthropoda</taxon>
        <taxon>Hexapoda</taxon>
        <taxon>Insecta</taxon>
        <taxon>Pterygota</taxon>
        <taxon>Neoptera</taxon>
        <taxon>Endopterygota</taxon>
        <taxon>Diptera</taxon>
        <taxon>Nematocera</taxon>
        <taxon>Culicoidea</taxon>
        <taxon>Culicidae</taxon>
        <taxon>Anophelinae</taxon>
        <taxon>Anopheles</taxon>
    </lineage>
</organism>
<evidence type="ECO:0000313" key="1">
    <source>
        <dbReference type="EMBL" id="MBW71753.1"/>
    </source>
</evidence>
<accession>A0A2M4D2G4</accession>
<name>A0A2M4D2G4_ANODA</name>
<dbReference type="AlphaFoldDB" id="A0A2M4D2G4"/>